<sequence length="194" mass="21356">MCSRIKDVPETSVISRLLTGQIQPVEWPTRMTLASLFYTGRSLDAVQLGKDPNAFKREPPSPKHLSTVADPATEETSATEAANQEEATPSKPGLVEDAVMKDQTPSVPSGDRVEEATQEPRPSGDQPEEETETGPVQYRMDHDPVILNFVREKLQSHPILALSELTKACQVRAPAVTDLKPYIRHNFSSHQSTA</sequence>
<feature type="region of interest" description="Disordered" evidence="1">
    <location>
        <begin position="51"/>
        <end position="139"/>
    </location>
</feature>
<evidence type="ECO:0000256" key="1">
    <source>
        <dbReference type="SAM" id="MobiDB-lite"/>
    </source>
</evidence>
<protein>
    <submittedName>
        <fullName evidence="2">Uncharacterized protein</fullName>
    </submittedName>
</protein>
<proteinExistence type="predicted"/>
<feature type="compositionally biased region" description="Low complexity" evidence="1">
    <location>
        <begin position="74"/>
        <end position="87"/>
    </location>
</feature>
<dbReference type="EMBL" id="UYRU01008880">
    <property type="protein sequence ID" value="VDK43083.1"/>
    <property type="molecule type" value="Genomic_DNA"/>
</dbReference>
<keyword evidence="3" id="KW-1185">Reference proteome</keyword>
<evidence type="ECO:0000313" key="2">
    <source>
        <dbReference type="EMBL" id="VDK43083.1"/>
    </source>
</evidence>
<dbReference type="AlphaFoldDB" id="A0A3P6QKB7"/>
<name>A0A3P6QKB7_DIBLA</name>
<gene>
    <name evidence="2" type="ORF">DILT_LOCUS1365</name>
</gene>
<evidence type="ECO:0000313" key="3">
    <source>
        <dbReference type="Proteomes" id="UP000281553"/>
    </source>
</evidence>
<organism evidence="2 3">
    <name type="scientific">Dibothriocephalus latus</name>
    <name type="common">Fish tapeworm</name>
    <name type="synonym">Diphyllobothrium latum</name>
    <dbReference type="NCBI Taxonomy" id="60516"/>
    <lineage>
        <taxon>Eukaryota</taxon>
        <taxon>Metazoa</taxon>
        <taxon>Spiralia</taxon>
        <taxon>Lophotrochozoa</taxon>
        <taxon>Platyhelminthes</taxon>
        <taxon>Cestoda</taxon>
        <taxon>Eucestoda</taxon>
        <taxon>Diphyllobothriidea</taxon>
        <taxon>Diphyllobothriidae</taxon>
        <taxon>Dibothriocephalus</taxon>
    </lineage>
</organism>
<reference evidence="2 3" key="1">
    <citation type="submission" date="2018-11" db="EMBL/GenBank/DDBJ databases">
        <authorList>
            <consortium name="Pathogen Informatics"/>
        </authorList>
    </citation>
    <scope>NUCLEOTIDE SEQUENCE [LARGE SCALE GENOMIC DNA]</scope>
</reference>
<dbReference type="Proteomes" id="UP000281553">
    <property type="component" value="Unassembled WGS sequence"/>
</dbReference>
<accession>A0A3P6QKB7</accession>